<dbReference type="GO" id="GO:0008483">
    <property type="term" value="F:transaminase activity"/>
    <property type="evidence" value="ECO:0007669"/>
    <property type="project" value="UniProtKB-KW"/>
</dbReference>
<dbReference type="PANTHER" id="PTHR43525">
    <property type="entry name" value="PROTEIN MALY"/>
    <property type="match status" value="1"/>
</dbReference>
<dbReference type="PANTHER" id="PTHR43525:SF2">
    <property type="entry name" value="CYSTATHIONINE BETA-LYASE-RELATED"/>
    <property type="match status" value="1"/>
</dbReference>
<gene>
    <name evidence="7" type="ORF">GCM10010470_23860</name>
</gene>
<dbReference type="RefSeq" id="WP_344679644.1">
    <property type="nucleotide sequence ID" value="NZ_BAAAUX010000011.1"/>
</dbReference>
<dbReference type="CDD" id="cd00609">
    <property type="entry name" value="AAT_like"/>
    <property type="match status" value="1"/>
</dbReference>
<dbReference type="Gene3D" id="3.40.640.10">
    <property type="entry name" value="Type I PLP-dependent aspartate aminotransferase-like (Major domain)"/>
    <property type="match status" value="1"/>
</dbReference>
<keyword evidence="3" id="KW-0663">Pyridoxal phosphate</keyword>
<proteinExistence type="inferred from homology"/>
<dbReference type="Pfam" id="PF00155">
    <property type="entry name" value="Aminotran_1_2"/>
    <property type="match status" value="1"/>
</dbReference>
<organism evidence="7 8">
    <name type="scientific">Saccharopolyspora taberi</name>
    <dbReference type="NCBI Taxonomy" id="60895"/>
    <lineage>
        <taxon>Bacteria</taxon>
        <taxon>Bacillati</taxon>
        <taxon>Actinomycetota</taxon>
        <taxon>Actinomycetes</taxon>
        <taxon>Pseudonocardiales</taxon>
        <taxon>Pseudonocardiaceae</taxon>
        <taxon>Saccharopolyspora</taxon>
    </lineage>
</organism>
<dbReference type="InterPro" id="IPR015422">
    <property type="entry name" value="PyrdxlP-dep_Trfase_small"/>
</dbReference>
<dbReference type="EC" id="4.4.1.13" evidence="2"/>
<evidence type="ECO:0000256" key="1">
    <source>
        <dbReference type="ARBA" id="ARBA00001933"/>
    </source>
</evidence>
<dbReference type="Proteomes" id="UP001500979">
    <property type="component" value="Unassembled WGS sequence"/>
</dbReference>
<protein>
    <recommendedName>
        <fullName evidence="2">cysteine-S-conjugate beta-lyase</fullName>
        <ecNumber evidence="2">4.4.1.13</ecNumber>
    </recommendedName>
</protein>
<evidence type="ECO:0000256" key="4">
    <source>
        <dbReference type="ARBA" id="ARBA00023239"/>
    </source>
</evidence>
<reference evidence="7 8" key="1">
    <citation type="journal article" date="2019" name="Int. J. Syst. Evol. Microbiol.">
        <title>The Global Catalogue of Microorganisms (GCM) 10K type strain sequencing project: providing services to taxonomists for standard genome sequencing and annotation.</title>
        <authorList>
            <consortium name="The Broad Institute Genomics Platform"/>
            <consortium name="The Broad Institute Genome Sequencing Center for Infectious Disease"/>
            <person name="Wu L."/>
            <person name="Ma J."/>
        </authorList>
    </citation>
    <scope>NUCLEOTIDE SEQUENCE [LARGE SCALE GENOMIC DNA]</scope>
    <source>
        <strain evidence="7 8">JCM 9383</strain>
    </source>
</reference>
<evidence type="ECO:0000313" key="8">
    <source>
        <dbReference type="Proteomes" id="UP001500979"/>
    </source>
</evidence>
<dbReference type="InterPro" id="IPR015421">
    <property type="entry name" value="PyrdxlP-dep_Trfase_major"/>
</dbReference>
<name>A0ABN3VB99_9PSEU</name>
<keyword evidence="7" id="KW-0808">Transferase</keyword>
<sequence>MSTPPRPELDPTRLRAGHGAKWTAVDADVLPAWVADMDIGIPEPVRARMRETIERQDLGYPYWPGGDPVVDAFTDRMRSRYGWHPREGRTRVFSDLIQILQIVIEHTTEPGDPIALHVPNYPPFLAAIHRARRRIVPLPLDRASGGWELDLDRHHAVFATERPRLFVLVNPHNPTGHTFSASELRGLADIATDHHIPVLADEIHADLTYLPHRHIPFAGLDPAVEDLTITATSATKAFNLAGTRCAVAHLGYAPTADALDRAPLDYFGTPSVLSRIATVAAWRESHDWHHATTDLLTRNRDRVTAWTRAHPELGYLPPEATYLAWIDFTRAGLGPDPAAALLRRARVYLNPGAEFTEHTELTSSTYARLNFATTTANLEQILDRLDSALSKS</sequence>
<comment type="cofactor">
    <cofactor evidence="1">
        <name>pyridoxal 5'-phosphate</name>
        <dbReference type="ChEBI" id="CHEBI:597326"/>
    </cofactor>
</comment>
<dbReference type="InterPro" id="IPR004839">
    <property type="entry name" value="Aminotransferase_I/II_large"/>
</dbReference>
<evidence type="ECO:0000259" key="6">
    <source>
        <dbReference type="Pfam" id="PF00155"/>
    </source>
</evidence>
<evidence type="ECO:0000256" key="2">
    <source>
        <dbReference type="ARBA" id="ARBA00012224"/>
    </source>
</evidence>
<keyword evidence="8" id="KW-1185">Reference proteome</keyword>
<dbReference type="SUPFAM" id="SSF53383">
    <property type="entry name" value="PLP-dependent transferases"/>
    <property type="match status" value="1"/>
</dbReference>
<comment type="caution">
    <text evidence="7">The sequence shown here is derived from an EMBL/GenBank/DDBJ whole genome shotgun (WGS) entry which is preliminary data.</text>
</comment>
<evidence type="ECO:0000313" key="7">
    <source>
        <dbReference type="EMBL" id="GAA2788472.1"/>
    </source>
</evidence>
<dbReference type="InterPro" id="IPR051798">
    <property type="entry name" value="Class-II_PLP-Dep_Aminotrans"/>
</dbReference>
<feature type="domain" description="Aminotransferase class I/classII large" evidence="6">
    <location>
        <begin position="53"/>
        <end position="385"/>
    </location>
</feature>
<dbReference type="EMBL" id="BAAAUX010000011">
    <property type="protein sequence ID" value="GAA2788472.1"/>
    <property type="molecule type" value="Genomic_DNA"/>
</dbReference>
<evidence type="ECO:0000256" key="3">
    <source>
        <dbReference type="ARBA" id="ARBA00022898"/>
    </source>
</evidence>
<dbReference type="InterPro" id="IPR015424">
    <property type="entry name" value="PyrdxlP-dep_Trfase"/>
</dbReference>
<keyword evidence="7" id="KW-0032">Aminotransferase</keyword>
<comment type="similarity">
    <text evidence="5">Belongs to the class-II pyridoxal-phosphate-dependent aminotransferase family. MalY/PatB cystathionine beta-lyase subfamily.</text>
</comment>
<dbReference type="Gene3D" id="3.90.1150.10">
    <property type="entry name" value="Aspartate Aminotransferase, domain 1"/>
    <property type="match status" value="1"/>
</dbReference>
<keyword evidence="4" id="KW-0456">Lyase</keyword>
<accession>A0ABN3VB99</accession>
<evidence type="ECO:0000256" key="5">
    <source>
        <dbReference type="ARBA" id="ARBA00037974"/>
    </source>
</evidence>